<organism evidence="1 2">
    <name type="scientific">Tannerella sp. oral taxon BU063 isolate Cell 8/11</name>
    <dbReference type="NCBI Taxonomy" id="1411915"/>
    <lineage>
        <taxon>Bacteria</taxon>
        <taxon>Pseudomonadati</taxon>
        <taxon>Bacteroidota</taxon>
        <taxon>Bacteroidia</taxon>
        <taxon>Bacteroidales</taxon>
        <taxon>Tannerellaceae</taxon>
        <taxon>Tannerella</taxon>
    </lineage>
</organism>
<comment type="caution">
    <text evidence="1">The sequence shown here is derived from an EMBL/GenBank/DDBJ whole genome shotgun (WGS) entry which is preliminary data.</text>
</comment>
<dbReference type="EMBL" id="AYYF01001533">
    <property type="protein sequence ID" value="ETK11540.1"/>
    <property type="molecule type" value="Genomic_DNA"/>
</dbReference>
<evidence type="ECO:0000313" key="1">
    <source>
        <dbReference type="EMBL" id="ETK11540.1"/>
    </source>
</evidence>
<dbReference type="AlphaFoldDB" id="W2CWL3"/>
<dbReference type="Proteomes" id="UP000034980">
    <property type="component" value="Unassembled WGS sequence"/>
</dbReference>
<reference evidence="1 2" key="1">
    <citation type="submission" date="2013-11" db="EMBL/GenBank/DDBJ databases">
        <title>Single cell genomics of uncultured Tannerella BU063 (oral taxon 286).</title>
        <authorList>
            <person name="Beall C.J."/>
            <person name="Campbell A.G."/>
            <person name="Griffen A.L."/>
            <person name="Podar M."/>
            <person name="Leys E.J."/>
        </authorList>
    </citation>
    <scope>NUCLEOTIDE SEQUENCE [LARGE SCALE GENOMIC DNA]</scope>
    <source>
        <strain evidence="1">Cell 8/11</strain>
    </source>
</reference>
<sequence>MSGFPQRIDQKPKAIWREYFFGTHFRRLERLFAQYRFKAGGCLELHFFELSQRVA</sequence>
<evidence type="ECO:0000313" key="2">
    <source>
        <dbReference type="Proteomes" id="UP000034980"/>
    </source>
</evidence>
<accession>W2CWL3</accession>
<gene>
    <name evidence="1" type="ORF">T235_14855</name>
</gene>
<proteinExistence type="predicted"/>
<protein>
    <submittedName>
        <fullName evidence="1">Uncharacterized protein</fullName>
    </submittedName>
</protein>
<name>W2CWL3_9BACT</name>